<dbReference type="Pfam" id="PF22615">
    <property type="entry name" value="IPMS_D2"/>
    <property type="match status" value="1"/>
</dbReference>
<feature type="domain" description="Pyruvate carboxyltransferase" evidence="10">
    <location>
        <begin position="33"/>
        <end position="307"/>
    </location>
</feature>
<comment type="pathway">
    <text evidence="2">Amino-acid biosynthesis; L-leucine biosynthesis; L-leucine from 3-methyl-2-oxobutanoate: step 1/4.</text>
</comment>
<dbReference type="InterPro" id="IPR000891">
    <property type="entry name" value="PYR_CT"/>
</dbReference>
<comment type="catalytic activity">
    <reaction evidence="1">
        <text>3-methyl-2-oxobutanoate + acetyl-CoA + H2O = (2S)-2-isopropylmalate + CoA + H(+)</text>
        <dbReference type="Rhea" id="RHEA:21524"/>
        <dbReference type="ChEBI" id="CHEBI:1178"/>
        <dbReference type="ChEBI" id="CHEBI:11851"/>
        <dbReference type="ChEBI" id="CHEBI:15377"/>
        <dbReference type="ChEBI" id="CHEBI:15378"/>
        <dbReference type="ChEBI" id="CHEBI:57287"/>
        <dbReference type="ChEBI" id="CHEBI:57288"/>
        <dbReference type="EC" id="2.3.3.13"/>
    </reaction>
</comment>
<dbReference type="CDD" id="cd07942">
    <property type="entry name" value="DRE_TIM_LeuA"/>
    <property type="match status" value="1"/>
</dbReference>
<sequence length="609" mass="67871">MPMLKEPWKKYKRFQPLHLPDRQWPNKEIVKAPRWLSTDLRDGNQSLSGDEKWRYFKMLVDIGYKEIEVSFPSASQTDFDFTRRLVETPGTVPDDVWLQVLSPCREDLIRRTVESLRGAKKGLIHIYLATSECFRKIVFNFTKEESIELATRCAKLVRSLTKDDPSQSGTEWAFEFSPETFSDTEPQFVLDICEAVKAAWGPTEENPIIFNLPATVEMCTPNVYADQVEYFCRNISEREKICVSLHPHNDRGCAVAASELAQMAGADRVEGCLFGNGERTGNVDLVTLGLNLYTQGVHPNIDFSDLESIIDTVEICNKIPVHQRAPYGGSLVVCAFSGSHQDAIKKGFEIRERENKAYDDEWKLPYLPLDPADIGRTYEAVIRVNSQSGKGGAAWIILRQLQLDLPRGLQVAFSKIVQRKTEEVGRELLPNEITALFESTYYLTNNPRFNIVDYDITADRSQSPAPPAPGKTPVTKDLKRVFNGVVAVDGKEFRLRGRGNGPISSLANALKNIGINLDVQDYKEHAIGRGRDVKAATYIECTAAGSQMKVWGVGIHQDVVQSSLIALLSAASNFAASRPGSPFTAKAVTLPEDGVIELSLNGDIKTNGH</sequence>
<protein>
    <recommendedName>
        <fullName evidence="4">2-isopropylmalate synthase</fullName>
        <ecNumber evidence="4">2.3.3.13</ecNumber>
    </recommendedName>
</protein>
<evidence type="ECO:0000256" key="2">
    <source>
        <dbReference type="ARBA" id="ARBA00004689"/>
    </source>
</evidence>
<dbReference type="Proteomes" id="UP001338125">
    <property type="component" value="Unassembled WGS sequence"/>
</dbReference>
<evidence type="ECO:0000256" key="6">
    <source>
        <dbReference type="ARBA" id="ARBA00022605"/>
    </source>
</evidence>
<dbReference type="EMBL" id="JAVFKD010000014">
    <property type="protein sequence ID" value="KAK5991113.1"/>
    <property type="molecule type" value="Genomic_DNA"/>
</dbReference>
<dbReference type="InterPro" id="IPR054692">
    <property type="entry name" value="LeuA-like_post-cat"/>
</dbReference>
<organism evidence="11 12">
    <name type="scientific">Cladobotryum mycophilum</name>
    <dbReference type="NCBI Taxonomy" id="491253"/>
    <lineage>
        <taxon>Eukaryota</taxon>
        <taxon>Fungi</taxon>
        <taxon>Dikarya</taxon>
        <taxon>Ascomycota</taxon>
        <taxon>Pezizomycotina</taxon>
        <taxon>Sordariomycetes</taxon>
        <taxon>Hypocreomycetidae</taxon>
        <taxon>Hypocreales</taxon>
        <taxon>Hypocreaceae</taxon>
        <taxon>Cladobotryum</taxon>
    </lineage>
</organism>
<dbReference type="SUPFAM" id="SSF51569">
    <property type="entry name" value="Aldolase"/>
    <property type="match status" value="1"/>
</dbReference>
<dbReference type="PANTHER" id="PTHR46911">
    <property type="match status" value="1"/>
</dbReference>
<dbReference type="PROSITE" id="PS00816">
    <property type="entry name" value="AIPM_HOMOCIT_SYNTH_2"/>
    <property type="match status" value="1"/>
</dbReference>
<keyword evidence="8" id="KW-0479">Metal-binding</keyword>
<dbReference type="InterPro" id="IPR013785">
    <property type="entry name" value="Aldolase_TIM"/>
</dbReference>
<dbReference type="NCBIfam" id="NF002991">
    <property type="entry name" value="PRK03739.1"/>
    <property type="match status" value="1"/>
</dbReference>
<proteinExistence type="inferred from homology"/>
<keyword evidence="12" id="KW-1185">Reference proteome</keyword>
<dbReference type="Pfam" id="PF00682">
    <property type="entry name" value="HMGL-like"/>
    <property type="match status" value="1"/>
</dbReference>
<evidence type="ECO:0000313" key="11">
    <source>
        <dbReference type="EMBL" id="KAK5991113.1"/>
    </source>
</evidence>
<reference evidence="11 12" key="1">
    <citation type="submission" date="2024-01" db="EMBL/GenBank/DDBJ databases">
        <title>Complete genome of Cladobotryum mycophilum ATHUM6906.</title>
        <authorList>
            <person name="Christinaki A.C."/>
            <person name="Myridakis A.I."/>
            <person name="Kouvelis V.N."/>
        </authorList>
    </citation>
    <scope>NUCLEOTIDE SEQUENCE [LARGE SCALE GENOMIC DNA]</scope>
    <source>
        <strain evidence="11 12">ATHUM6906</strain>
    </source>
</reference>
<evidence type="ECO:0000256" key="8">
    <source>
        <dbReference type="ARBA" id="ARBA00022723"/>
    </source>
</evidence>
<evidence type="ECO:0000259" key="10">
    <source>
        <dbReference type="PROSITE" id="PS50991"/>
    </source>
</evidence>
<dbReference type="InterPro" id="IPR002034">
    <property type="entry name" value="AIPM/Hcit_synth_CS"/>
</dbReference>
<evidence type="ECO:0000256" key="3">
    <source>
        <dbReference type="ARBA" id="ARBA00009767"/>
    </source>
</evidence>
<dbReference type="InterPro" id="IPR036230">
    <property type="entry name" value="LeuA_allosteric_dom_sf"/>
</dbReference>
<dbReference type="InterPro" id="IPR005668">
    <property type="entry name" value="IPM_Synthase"/>
</dbReference>
<evidence type="ECO:0000256" key="7">
    <source>
        <dbReference type="ARBA" id="ARBA00022679"/>
    </source>
</evidence>
<dbReference type="SUPFAM" id="SSF110921">
    <property type="entry name" value="2-isopropylmalate synthase LeuA, allosteric (dimerisation) domain"/>
    <property type="match status" value="1"/>
</dbReference>
<dbReference type="Pfam" id="PF08502">
    <property type="entry name" value="LeuA_dimer"/>
    <property type="match status" value="1"/>
</dbReference>
<evidence type="ECO:0000256" key="5">
    <source>
        <dbReference type="ARBA" id="ARBA00022430"/>
    </source>
</evidence>
<dbReference type="PROSITE" id="PS50991">
    <property type="entry name" value="PYR_CT"/>
    <property type="match status" value="1"/>
</dbReference>
<dbReference type="Gene3D" id="3.20.20.70">
    <property type="entry name" value="Aldolase class I"/>
    <property type="match status" value="1"/>
</dbReference>
<dbReference type="InterPro" id="IPR039371">
    <property type="entry name" value="LeuA_N_DRE-TIM"/>
</dbReference>
<dbReference type="NCBIfam" id="TIGR00970">
    <property type="entry name" value="leuA_yeast"/>
    <property type="match status" value="1"/>
</dbReference>
<evidence type="ECO:0000256" key="9">
    <source>
        <dbReference type="ARBA" id="ARBA00023304"/>
    </source>
</evidence>
<evidence type="ECO:0000256" key="4">
    <source>
        <dbReference type="ARBA" id="ARBA00012973"/>
    </source>
</evidence>
<dbReference type="InterPro" id="IPR013709">
    <property type="entry name" value="2-isopropylmalate_synth_dimer"/>
</dbReference>
<keyword evidence="9" id="KW-0100">Branched-chain amino acid biosynthesis</keyword>
<accession>A0ABR0SG37</accession>
<dbReference type="PANTHER" id="PTHR46911:SF1">
    <property type="entry name" value="2-ISOPROPYLMALATE SYNTHASE"/>
    <property type="match status" value="1"/>
</dbReference>
<keyword evidence="5" id="KW-0432">Leucine biosynthesis</keyword>
<dbReference type="Gene3D" id="3.30.160.270">
    <property type="match status" value="1"/>
</dbReference>
<dbReference type="SUPFAM" id="SSF89000">
    <property type="entry name" value="post-HMGL domain-like"/>
    <property type="match status" value="1"/>
</dbReference>
<keyword evidence="7" id="KW-0808">Transferase</keyword>
<keyword evidence="6" id="KW-0028">Amino-acid biosynthesis</keyword>
<evidence type="ECO:0000256" key="1">
    <source>
        <dbReference type="ARBA" id="ARBA00000064"/>
    </source>
</evidence>
<gene>
    <name evidence="11" type="ORF">PT974_09391</name>
</gene>
<comment type="caution">
    <text evidence="11">The sequence shown here is derived from an EMBL/GenBank/DDBJ whole genome shotgun (WGS) entry which is preliminary data.</text>
</comment>
<dbReference type="SMART" id="SM00917">
    <property type="entry name" value="LeuA_dimer"/>
    <property type="match status" value="1"/>
</dbReference>
<dbReference type="EC" id="2.3.3.13" evidence="4"/>
<dbReference type="HAMAP" id="MF_00572">
    <property type="entry name" value="LeuA_type2"/>
    <property type="match status" value="1"/>
</dbReference>
<comment type="similarity">
    <text evidence="3">Belongs to the alpha-IPM synthase/homocitrate synthase family. LeuA type 2 subfamily.</text>
</comment>
<evidence type="ECO:0000313" key="12">
    <source>
        <dbReference type="Proteomes" id="UP001338125"/>
    </source>
</evidence>
<name>A0ABR0SG37_9HYPO</name>